<dbReference type="Proteomes" id="UP000596252">
    <property type="component" value="Chromosome"/>
</dbReference>
<proteinExistence type="predicted"/>
<accession>A0ABX7FZC9</accession>
<dbReference type="InterPro" id="IPR016181">
    <property type="entry name" value="Acyl_CoA_acyltransferase"/>
</dbReference>
<evidence type="ECO:0000313" key="3">
    <source>
        <dbReference type="Proteomes" id="UP000596252"/>
    </source>
</evidence>
<dbReference type="PROSITE" id="PS51186">
    <property type="entry name" value="GNAT"/>
    <property type="match status" value="1"/>
</dbReference>
<dbReference type="CDD" id="cd04301">
    <property type="entry name" value="NAT_SF"/>
    <property type="match status" value="1"/>
</dbReference>
<keyword evidence="3" id="KW-1185">Reference proteome</keyword>
<dbReference type="Pfam" id="PF00583">
    <property type="entry name" value="Acetyltransf_1"/>
    <property type="match status" value="1"/>
</dbReference>
<organism evidence="2 3">
    <name type="scientific">Shewanella litorisediminis</name>
    <dbReference type="NCBI Taxonomy" id="1173586"/>
    <lineage>
        <taxon>Bacteria</taxon>
        <taxon>Pseudomonadati</taxon>
        <taxon>Pseudomonadota</taxon>
        <taxon>Gammaproteobacteria</taxon>
        <taxon>Alteromonadales</taxon>
        <taxon>Shewanellaceae</taxon>
        <taxon>Shewanella</taxon>
    </lineage>
</organism>
<dbReference type="EMBL" id="CP069213">
    <property type="protein sequence ID" value="QRH00386.1"/>
    <property type="molecule type" value="Genomic_DNA"/>
</dbReference>
<dbReference type="InterPro" id="IPR000182">
    <property type="entry name" value="GNAT_dom"/>
</dbReference>
<reference evidence="2 3" key="1">
    <citation type="journal article" date="2012" name="Antonie Van Leeuwenhoek">
        <title>Shewanella litorisediminis sp. nov., a gammaproteobacterium isolated from a tidal flat sediment.</title>
        <authorList>
            <person name="Lee M.H."/>
            <person name="Yoon J.H."/>
        </authorList>
    </citation>
    <scope>NUCLEOTIDE SEQUENCE [LARGE SCALE GENOMIC DNA]</scope>
    <source>
        <strain evidence="2 3">SMK1-12</strain>
    </source>
</reference>
<name>A0ABX7FZC9_9GAMM</name>
<dbReference type="Gene3D" id="3.40.630.30">
    <property type="match status" value="1"/>
</dbReference>
<sequence>MQIRLASDKDLDNLVPLFNAYRQSLGSVSDPTGVREFLSARLAENDSVIFVAMDEHNAVGFIQLYPSYSSLHLKPLWYFDDSYVTPAYRDHGVADLLADKAMELAGETDVLCVRRTLVDANTSVVLDTETGDRSIYQVLAER</sequence>
<protein>
    <submittedName>
        <fullName evidence="2">GNAT family N-acetyltransferase</fullName>
    </submittedName>
</protein>
<evidence type="ECO:0000313" key="2">
    <source>
        <dbReference type="EMBL" id="QRH00386.1"/>
    </source>
</evidence>
<gene>
    <name evidence="2" type="ORF">JQC75_10805</name>
</gene>
<feature type="domain" description="N-acetyltransferase" evidence="1">
    <location>
        <begin position="1"/>
        <end position="142"/>
    </location>
</feature>
<dbReference type="SUPFAM" id="SSF55729">
    <property type="entry name" value="Acyl-CoA N-acyltransferases (Nat)"/>
    <property type="match status" value="1"/>
</dbReference>
<dbReference type="RefSeq" id="WP_203324112.1">
    <property type="nucleotide sequence ID" value="NZ_CP069213.1"/>
</dbReference>
<evidence type="ECO:0000259" key="1">
    <source>
        <dbReference type="PROSITE" id="PS51186"/>
    </source>
</evidence>